<dbReference type="Proteomes" id="UP000825729">
    <property type="component" value="Unassembled WGS sequence"/>
</dbReference>
<organism evidence="2 3">
    <name type="scientific">Aristolochia fimbriata</name>
    <name type="common">White veined hardy Dutchman's pipe vine</name>
    <dbReference type="NCBI Taxonomy" id="158543"/>
    <lineage>
        <taxon>Eukaryota</taxon>
        <taxon>Viridiplantae</taxon>
        <taxon>Streptophyta</taxon>
        <taxon>Embryophyta</taxon>
        <taxon>Tracheophyta</taxon>
        <taxon>Spermatophyta</taxon>
        <taxon>Magnoliopsida</taxon>
        <taxon>Magnoliidae</taxon>
        <taxon>Piperales</taxon>
        <taxon>Aristolochiaceae</taxon>
        <taxon>Aristolochia</taxon>
    </lineage>
</organism>
<comment type="caution">
    <text evidence="2">The sequence shown here is derived from an EMBL/GenBank/DDBJ whole genome shotgun (WGS) entry which is preliminary data.</text>
</comment>
<keyword evidence="1" id="KW-0472">Membrane</keyword>
<gene>
    <name evidence="2" type="ORF">H6P81_015855</name>
</gene>
<accession>A0AAV7E6M9</accession>
<keyword evidence="1" id="KW-1133">Transmembrane helix</keyword>
<name>A0AAV7E6M9_ARIFI</name>
<dbReference type="EMBL" id="JAINDJ010000006">
    <property type="protein sequence ID" value="KAG9444515.1"/>
    <property type="molecule type" value="Genomic_DNA"/>
</dbReference>
<feature type="transmembrane region" description="Helical" evidence="1">
    <location>
        <begin position="98"/>
        <end position="117"/>
    </location>
</feature>
<proteinExistence type="predicted"/>
<evidence type="ECO:0000313" key="3">
    <source>
        <dbReference type="Proteomes" id="UP000825729"/>
    </source>
</evidence>
<evidence type="ECO:0000256" key="1">
    <source>
        <dbReference type="SAM" id="Phobius"/>
    </source>
</evidence>
<evidence type="ECO:0000313" key="2">
    <source>
        <dbReference type="EMBL" id="KAG9444515.1"/>
    </source>
</evidence>
<dbReference type="AlphaFoldDB" id="A0AAV7E6M9"/>
<keyword evidence="1" id="KW-0812">Transmembrane</keyword>
<protein>
    <submittedName>
        <fullName evidence="2">Uncharacterized protein</fullName>
    </submittedName>
</protein>
<sequence>MKEDAPRLSRLCFILPFEAGGDHGIAGNGPDDDNDNDDDDDKLQRYDNILMKFEEKSPFLASNVSFKWPPRHKSMLLVTILELSNLEMENIHLLFQRFTLPIGLLFFIWKFAVSCSLKFTLVTKAKRTTVSPIILL</sequence>
<keyword evidence="3" id="KW-1185">Reference proteome</keyword>
<reference evidence="2 3" key="1">
    <citation type="submission" date="2021-07" db="EMBL/GenBank/DDBJ databases">
        <title>The Aristolochia fimbriata genome: insights into angiosperm evolution, floral development and chemical biosynthesis.</title>
        <authorList>
            <person name="Jiao Y."/>
        </authorList>
    </citation>
    <scope>NUCLEOTIDE SEQUENCE [LARGE SCALE GENOMIC DNA]</scope>
    <source>
        <strain evidence="2">IBCAS-2021</strain>
        <tissue evidence="2">Leaf</tissue>
    </source>
</reference>